<feature type="compositionally biased region" description="Basic and acidic residues" evidence="2">
    <location>
        <begin position="24"/>
        <end position="33"/>
    </location>
</feature>
<dbReference type="Pfam" id="PF05532">
    <property type="entry name" value="CsbD"/>
    <property type="match status" value="1"/>
</dbReference>
<dbReference type="InterPro" id="IPR036629">
    <property type="entry name" value="YjbJ_sf"/>
</dbReference>
<gene>
    <name evidence="4" type="ORF">R7226_09550</name>
</gene>
<dbReference type="SUPFAM" id="SSF69047">
    <property type="entry name" value="Hypothetical protein YjbJ"/>
    <property type="match status" value="1"/>
</dbReference>
<comment type="similarity">
    <text evidence="1">Belongs to the UPF0337 (CsbD) family.</text>
</comment>
<evidence type="ECO:0000259" key="3">
    <source>
        <dbReference type="Pfam" id="PF05532"/>
    </source>
</evidence>
<evidence type="ECO:0000256" key="1">
    <source>
        <dbReference type="ARBA" id="ARBA00009129"/>
    </source>
</evidence>
<evidence type="ECO:0000313" key="4">
    <source>
        <dbReference type="EMBL" id="MDW5594581.1"/>
    </source>
</evidence>
<keyword evidence="5" id="KW-1185">Reference proteome</keyword>
<dbReference type="EMBL" id="JAWSTH010000019">
    <property type="protein sequence ID" value="MDW5594581.1"/>
    <property type="molecule type" value="Genomic_DNA"/>
</dbReference>
<organism evidence="4 5">
    <name type="scientific">Conexibacter stalactiti</name>
    <dbReference type="NCBI Taxonomy" id="1940611"/>
    <lineage>
        <taxon>Bacteria</taxon>
        <taxon>Bacillati</taxon>
        <taxon>Actinomycetota</taxon>
        <taxon>Thermoleophilia</taxon>
        <taxon>Solirubrobacterales</taxon>
        <taxon>Conexibacteraceae</taxon>
        <taxon>Conexibacter</taxon>
    </lineage>
</organism>
<feature type="compositionally biased region" description="Basic and acidic residues" evidence="2">
    <location>
        <begin position="1"/>
        <end position="17"/>
    </location>
</feature>
<accession>A0ABU4HMP9</accession>
<protein>
    <submittedName>
        <fullName evidence="4">CsbD family protein</fullName>
    </submittedName>
</protein>
<dbReference type="RefSeq" id="WP_318596860.1">
    <property type="nucleotide sequence ID" value="NZ_JAWSTH010000019.1"/>
</dbReference>
<dbReference type="Proteomes" id="UP001284601">
    <property type="component" value="Unassembled WGS sequence"/>
</dbReference>
<feature type="domain" description="CsbD-like" evidence="3">
    <location>
        <begin position="3"/>
        <end position="52"/>
    </location>
</feature>
<feature type="region of interest" description="Disordered" evidence="2">
    <location>
        <begin position="1"/>
        <end position="33"/>
    </location>
</feature>
<comment type="caution">
    <text evidence="4">The sequence shown here is derived from an EMBL/GenBank/DDBJ whole genome shotgun (WGS) entry which is preliminary data.</text>
</comment>
<dbReference type="InterPro" id="IPR008462">
    <property type="entry name" value="CsbD"/>
</dbReference>
<reference evidence="5" key="1">
    <citation type="submission" date="2023-07" db="EMBL/GenBank/DDBJ databases">
        <title>Conexibacter stalactiti sp. nov., isolated from stalactites in a lava cave and emended description of the genus Conexibacter.</title>
        <authorList>
            <person name="Lee S.D."/>
        </authorList>
    </citation>
    <scope>NUCLEOTIDE SEQUENCE [LARGE SCALE GENOMIC DNA]</scope>
    <source>
        <strain evidence="5">KCTC 39840</strain>
    </source>
</reference>
<proteinExistence type="inferred from homology"/>
<evidence type="ECO:0000313" key="5">
    <source>
        <dbReference type="Proteomes" id="UP001284601"/>
    </source>
</evidence>
<sequence length="58" mass="6294">MDDGTFDKAKGDVKKAAGELTDDQDLKNEGRVDKAEGGIKGKIDEAADKLKHALHRDK</sequence>
<name>A0ABU4HMP9_9ACTN</name>
<evidence type="ECO:0000256" key="2">
    <source>
        <dbReference type="SAM" id="MobiDB-lite"/>
    </source>
</evidence>
<dbReference type="Gene3D" id="1.10.1470.10">
    <property type="entry name" value="YjbJ"/>
    <property type="match status" value="1"/>
</dbReference>